<protein>
    <recommendedName>
        <fullName evidence="4">Class I SAM-dependent methyltransferase</fullName>
    </recommendedName>
</protein>
<evidence type="ECO:0000256" key="1">
    <source>
        <dbReference type="SAM" id="MobiDB-lite"/>
    </source>
</evidence>
<feature type="region of interest" description="Disordered" evidence="1">
    <location>
        <begin position="198"/>
        <end position="217"/>
    </location>
</feature>
<dbReference type="EMBL" id="VKHS01000397">
    <property type="protein sequence ID" value="MBB0230986.1"/>
    <property type="molecule type" value="Genomic_DNA"/>
</dbReference>
<comment type="caution">
    <text evidence="2">The sequence shown here is derived from an EMBL/GenBank/DDBJ whole genome shotgun (WGS) entry which is preliminary data.</text>
</comment>
<dbReference type="SUPFAM" id="SSF53335">
    <property type="entry name" value="S-adenosyl-L-methionine-dependent methyltransferases"/>
    <property type="match status" value="1"/>
</dbReference>
<organism evidence="2 3">
    <name type="scientific">Streptomyces calidiresistens</name>
    <dbReference type="NCBI Taxonomy" id="1485586"/>
    <lineage>
        <taxon>Bacteria</taxon>
        <taxon>Bacillati</taxon>
        <taxon>Actinomycetota</taxon>
        <taxon>Actinomycetes</taxon>
        <taxon>Kitasatosporales</taxon>
        <taxon>Streptomycetaceae</taxon>
        <taxon>Streptomyces</taxon>
    </lineage>
</organism>
<evidence type="ECO:0008006" key="4">
    <source>
        <dbReference type="Google" id="ProtNLM"/>
    </source>
</evidence>
<proteinExistence type="predicted"/>
<dbReference type="Proteomes" id="UP000530234">
    <property type="component" value="Unassembled WGS sequence"/>
</dbReference>
<accession>A0A7W3T569</accession>
<dbReference type="RefSeq" id="WP_182664925.1">
    <property type="nucleotide sequence ID" value="NZ_VKHS01000397.1"/>
</dbReference>
<dbReference type="Gene3D" id="3.40.50.150">
    <property type="entry name" value="Vaccinia Virus protein VP39"/>
    <property type="match status" value="1"/>
</dbReference>
<evidence type="ECO:0000313" key="3">
    <source>
        <dbReference type="Proteomes" id="UP000530234"/>
    </source>
</evidence>
<name>A0A7W3T569_9ACTN</name>
<dbReference type="AlphaFoldDB" id="A0A7W3T569"/>
<dbReference type="InterPro" id="IPR029063">
    <property type="entry name" value="SAM-dependent_MTases_sf"/>
</dbReference>
<reference evidence="3" key="1">
    <citation type="submission" date="2019-10" db="EMBL/GenBank/DDBJ databases">
        <title>Streptomyces sp. nov., a novel actinobacterium isolated from alkaline environment.</title>
        <authorList>
            <person name="Golinska P."/>
        </authorList>
    </citation>
    <scope>NUCLEOTIDE SEQUENCE [LARGE SCALE GENOMIC DNA]</scope>
    <source>
        <strain evidence="3">DSM 42108</strain>
    </source>
</reference>
<evidence type="ECO:0000313" key="2">
    <source>
        <dbReference type="EMBL" id="MBB0230986.1"/>
    </source>
</evidence>
<gene>
    <name evidence="2" type="ORF">FOE67_16045</name>
</gene>
<sequence length="217" mass="24432">MINPTPVLDWRPGHRQPGMVELTACRHLHNLATGVPADHAIVELGSYRGRSTGWLLLGAHRGHHAHVHAVDARDQRTDETYEGSFERFTGAHPDFARHMQRIGATDRELTVHLDYAHHIAHRWTGPPVGLLWHDAGHGADEVERDLLAWLPLMAPGATIVVHDAANPHWGVVEGARRALEHAPGWMWNQRTLTTWPRRRNRRGTLTVHHRPHTGGGR</sequence>
<dbReference type="Pfam" id="PF13578">
    <property type="entry name" value="Methyltransf_24"/>
    <property type="match status" value="1"/>
</dbReference>
<keyword evidence="3" id="KW-1185">Reference proteome</keyword>